<sequence>MIDLLSSLLGLGIFAWGLGVLVTHARPGSVVPPWLRPRHRSWRTPRARAQLSVGVLLCGVLLMAGSPVLLQLAAVAGIMVLLFAGGLHGGGDA</sequence>
<evidence type="ECO:0000313" key="2">
    <source>
        <dbReference type="EMBL" id="TKS55135.1"/>
    </source>
</evidence>
<gene>
    <name evidence="2" type="ORF">E4582_10440</name>
</gene>
<dbReference type="RefSeq" id="WP_134674490.1">
    <property type="nucleotide sequence ID" value="NZ_SPUH01000001.1"/>
</dbReference>
<keyword evidence="1" id="KW-0472">Membrane</keyword>
<feature type="transmembrane region" description="Helical" evidence="1">
    <location>
        <begin position="51"/>
        <end position="84"/>
    </location>
</feature>
<reference evidence="2 3" key="1">
    <citation type="submission" date="2019-01" db="EMBL/GenBank/DDBJ databases">
        <authorList>
            <person name="Zhang S."/>
        </authorList>
    </citation>
    <scope>NUCLEOTIDE SEQUENCE [LARGE SCALE GENOMIC DNA]</scope>
    <source>
        <strain evidence="2 3">1626</strain>
    </source>
</reference>
<organism evidence="2 3">
    <name type="scientific">Luteimonas yindakuii</name>
    <dbReference type="NCBI Taxonomy" id="2565782"/>
    <lineage>
        <taxon>Bacteria</taxon>
        <taxon>Pseudomonadati</taxon>
        <taxon>Pseudomonadota</taxon>
        <taxon>Gammaproteobacteria</taxon>
        <taxon>Lysobacterales</taxon>
        <taxon>Lysobacteraceae</taxon>
        <taxon>Luteimonas</taxon>
    </lineage>
</organism>
<keyword evidence="3" id="KW-1185">Reference proteome</keyword>
<name>A0A4Z1R954_9GAMM</name>
<accession>A0A4Z1R954</accession>
<protein>
    <submittedName>
        <fullName evidence="2">Uncharacterized protein</fullName>
    </submittedName>
</protein>
<evidence type="ECO:0000313" key="3">
    <source>
        <dbReference type="Proteomes" id="UP000298681"/>
    </source>
</evidence>
<keyword evidence="1" id="KW-0812">Transmembrane</keyword>
<dbReference type="AlphaFoldDB" id="A0A4Z1R954"/>
<dbReference type="EMBL" id="SPUH01000001">
    <property type="protein sequence ID" value="TKS55135.1"/>
    <property type="molecule type" value="Genomic_DNA"/>
</dbReference>
<comment type="caution">
    <text evidence="2">The sequence shown here is derived from an EMBL/GenBank/DDBJ whole genome shotgun (WGS) entry which is preliminary data.</text>
</comment>
<proteinExistence type="predicted"/>
<evidence type="ECO:0000256" key="1">
    <source>
        <dbReference type="SAM" id="Phobius"/>
    </source>
</evidence>
<dbReference type="Proteomes" id="UP000298681">
    <property type="component" value="Unassembled WGS sequence"/>
</dbReference>
<keyword evidence="1" id="KW-1133">Transmembrane helix</keyword>